<dbReference type="EMBL" id="PEZX01000046">
    <property type="protein sequence ID" value="PIS06611.1"/>
    <property type="molecule type" value="Genomic_DNA"/>
</dbReference>
<sequence>MENKLYFITGNINKFKEVKAMIPDVEQLDIDLVEIQELDEHKVIEHKLLEAMSHHDGKFIVEDTSLYLDCLHGLPGPYIKWFLQTIGNDGLVDITKKFNNNRAYVKVIFGCARDSKTIKYFKGEVKGRIVPVRVKSGFGWDDIFVPSGYTQTYAQMGKEEKNKISMRTIALTKLKEFLNQEKNKYNNKGDGN</sequence>
<dbReference type="GO" id="GO:0005737">
    <property type="term" value="C:cytoplasm"/>
    <property type="evidence" value="ECO:0007669"/>
    <property type="project" value="TreeGrafter"/>
</dbReference>
<dbReference type="Proteomes" id="UP000231162">
    <property type="component" value="Unassembled WGS sequence"/>
</dbReference>
<evidence type="ECO:0000256" key="1">
    <source>
        <dbReference type="ARBA" id="ARBA00008023"/>
    </source>
</evidence>
<evidence type="ECO:0000256" key="2">
    <source>
        <dbReference type="ARBA" id="ARBA00022801"/>
    </source>
</evidence>
<dbReference type="Gene3D" id="3.90.950.10">
    <property type="match status" value="1"/>
</dbReference>
<protein>
    <submittedName>
        <fullName evidence="3">Non-canonical purine NTP pyrophosphatase</fullName>
    </submittedName>
</protein>
<dbReference type="PANTHER" id="PTHR11067">
    <property type="entry name" value="INOSINE TRIPHOSPHATE PYROPHOSPHATASE/HAM1 PROTEIN"/>
    <property type="match status" value="1"/>
</dbReference>
<dbReference type="PANTHER" id="PTHR11067:SF9">
    <property type="entry name" value="INOSINE TRIPHOSPHATE PYROPHOSPHATASE"/>
    <property type="match status" value="1"/>
</dbReference>
<name>A0A2M6R9B2_9BACT</name>
<accession>A0A2M6R9B2</accession>
<dbReference type="InterPro" id="IPR029001">
    <property type="entry name" value="ITPase-like_fam"/>
</dbReference>
<comment type="caution">
    <text evidence="3">The sequence shown here is derived from an EMBL/GenBank/DDBJ whole genome shotgun (WGS) entry which is preliminary data.</text>
</comment>
<dbReference type="GO" id="GO:0009143">
    <property type="term" value="P:nucleoside triphosphate catabolic process"/>
    <property type="evidence" value="ECO:0007669"/>
    <property type="project" value="InterPro"/>
</dbReference>
<reference evidence="4" key="1">
    <citation type="submission" date="2017-09" db="EMBL/GenBank/DDBJ databases">
        <title>Depth-based differentiation of microbial function through sediment-hosted aquifers and enrichment of novel symbionts in the deep terrestrial subsurface.</title>
        <authorList>
            <person name="Probst A.J."/>
            <person name="Ladd B."/>
            <person name="Jarett J.K."/>
            <person name="Geller-Mcgrath D.E."/>
            <person name="Sieber C.M.K."/>
            <person name="Emerson J.B."/>
            <person name="Anantharaman K."/>
            <person name="Thomas B.C."/>
            <person name="Malmstrom R."/>
            <person name="Stieglmeier M."/>
            <person name="Klingl A."/>
            <person name="Woyke T."/>
            <person name="Ryan C.M."/>
            <person name="Banfield J.F."/>
        </authorList>
    </citation>
    <scope>NUCLEOTIDE SEQUENCE [LARGE SCALE GENOMIC DNA]</scope>
</reference>
<dbReference type="SUPFAM" id="SSF52972">
    <property type="entry name" value="ITPase-like"/>
    <property type="match status" value="1"/>
</dbReference>
<evidence type="ECO:0000313" key="3">
    <source>
        <dbReference type="EMBL" id="PIS06611.1"/>
    </source>
</evidence>
<proteinExistence type="inferred from homology"/>
<dbReference type="InterPro" id="IPR002637">
    <property type="entry name" value="RdgB/HAM1"/>
</dbReference>
<evidence type="ECO:0000313" key="4">
    <source>
        <dbReference type="Proteomes" id="UP000231162"/>
    </source>
</evidence>
<comment type="similarity">
    <text evidence="1">Belongs to the HAM1 NTPase family.</text>
</comment>
<dbReference type="CDD" id="cd00515">
    <property type="entry name" value="HAM1"/>
    <property type="match status" value="1"/>
</dbReference>
<organism evidence="3 4">
    <name type="scientific">Candidatus Berkelbacteria bacterium CG10_big_fil_rev_8_21_14_0_10_43_14</name>
    <dbReference type="NCBI Taxonomy" id="1974515"/>
    <lineage>
        <taxon>Bacteria</taxon>
        <taxon>Candidatus Berkelbacteria</taxon>
    </lineage>
</organism>
<dbReference type="AlphaFoldDB" id="A0A2M6R9B2"/>
<keyword evidence="2" id="KW-0378">Hydrolase</keyword>
<dbReference type="Pfam" id="PF01725">
    <property type="entry name" value="Ham1p_like"/>
    <property type="match status" value="1"/>
</dbReference>
<dbReference type="GO" id="GO:0047429">
    <property type="term" value="F:nucleoside triphosphate diphosphatase activity"/>
    <property type="evidence" value="ECO:0007669"/>
    <property type="project" value="InterPro"/>
</dbReference>
<gene>
    <name evidence="3" type="ORF">COT79_03725</name>
</gene>